<organism evidence="1">
    <name type="scientific">viral metagenome</name>
    <dbReference type="NCBI Taxonomy" id="1070528"/>
    <lineage>
        <taxon>unclassified sequences</taxon>
        <taxon>metagenomes</taxon>
        <taxon>organismal metagenomes</taxon>
    </lineage>
</organism>
<name>A0A6C0HZ53_9ZZZZ</name>
<dbReference type="Gene3D" id="3.40.50.11350">
    <property type="match status" value="1"/>
</dbReference>
<reference evidence="1" key="1">
    <citation type="journal article" date="2020" name="Nature">
        <title>Giant virus diversity and host interactions through global metagenomics.</title>
        <authorList>
            <person name="Schulz F."/>
            <person name="Roux S."/>
            <person name="Paez-Espino D."/>
            <person name="Jungbluth S."/>
            <person name="Walsh D.A."/>
            <person name="Denef V.J."/>
            <person name="McMahon K.D."/>
            <person name="Konstantinidis K.T."/>
            <person name="Eloe-Fadrosh E.A."/>
            <person name="Kyrpides N.C."/>
            <person name="Woyke T."/>
        </authorList>
    </citation>
    <scope>NUCLEOTIDE SEQUENCE</scope>
    <source>
        <strain evidence="1">GVMAG-M-3300023184-184</strain>
    </source>
</reference>
<dbReference type="AlphaFoldDB" id="A0A6C0HZ53"/>
<proteinExistence type="predicted"/>
<dbReference type="EMBL" id="MN740057">
    <property type="protein sequence ID" value="QHT86028.1"/>
    <property type="molecule type" value="Genomic_DNA"/>
</dbReference>
<evidence type="ECO:0000313" key="1">
    <source>
        <dbReference type="EMBL" id="QHT86028.1"/>
    </source>
</evidence>
<protein>
    <submittedName>
        <fullName evidence="1">Uncharacterized protein</fullName>
    </submittedName>
</protein>
<sequence>MNNIIFKVHIPFGAGIGNTLKGFISGLSINPNTKLECNPHYILGNFDSVLENPHILLESDVKQCRIEQFSSCRWLILKSEESIQKDCPYEYSNYNAVDLNNQKYAILFTPKVTIDHNYNRSFIHDTVYNRFIKAILSIKFKPIINNEVNKYNINFDTTLGISVRTWTATHEHNIRREYSFDTYKNTIIQTITKNPQINTIVLSVDNNNAETQYTDFINTNYPHMNIIIYRETIVNHLQYVIIKMLLLSKCGYFICNRISTFSELVFWFNECRQEVIPLF</sequence>
<accession>A0A6C0HZ53</accession>